<comment type="caution">
    <text evidence="1">The sequence shown here is derived from an EMBL/GenBank/DDBJ whole genome shotgun (WGS) entry which is preliminary data.</text>
</comment>
<dbReference type="AlphaFoldDB" id="A0A0F9G2F1"/>
<sequence length="326" mass="33393">MKSKWIVALIMVAIGGGAAGADDTYWQHDPLTPGDWHDDANWTDGAPSGGVRTYIDNDGTALISTAGSTARAGNTYIGYNASGAVVHDEGAASLGHTFFGQKVATASGSYELSGGELVAVGLYLGGRGTGQFIHSGGTGDIVFVYLGWNEGQIQPLTASYGSYALSGSAQLTADDLSVGLFGEGLFTQTGNTSVTAVGLRVGPHGVGRYELSGGTILADTLNVGANGTFVQTSGDVTASDRLDVHGEYSLSGAANVSTDIETLTGLFRQEGGLHSVDDLWLRNGSRYEMTGGTLAIGTSGVGQSELDFDGQAATVTLADRAFLDLS</sequence>
<gene>
    <name evidence="1" type="ORF">LCGC14_1880900</name>
</gene>
<dbReference type="EMBL" id="LAZR01019365">
    <property type="protein sequence ID" value="KKL92818.1"/>
    <property type="molecule type" value="Genomic_DNA"/>
</dbReference>
<organism evidence="1">
    <name type="scientific">marine sediment metagenome</name>
    <dbReference type="NCBI Taxonomy" id="412755"/>
    <lineage>
        <taxon>unclassified sequences</taxon>
        <taxon>metagenomes</taxon>
        <taxon>ecological metagenomes</taxon>
    </lineage>
</organism>
<feature type="non-terminal residue" evidence="1">
    <location>
        <position position="326"/>
    </location>
</feature>
<accession>A0A0F9G2F1</accession>
<protein>
    <submittedName>
        <fullName evidence="1">Uncharacterized protein</fullName>
    </submittedName>
</protein>
<evidence type="ECO:0000313" key="1">
    <source>
        <dbReference type="EMBL" id="KKL92818.1"/>
    </source>
</evidence>
<name>A0A0F9G2F1_9ZZZZ</name>
<proteinExistence type="predicted"/>
<reference evidence="1" key="1">
    <citation type="journal article" date="2015" name="Nature">
        <title>Complex archaea that bridge the gap between prokaryotes and eukaryotes.</title>
        <authorList>
            <person name="Spang A."/>
            <person name="Saw J.H."/>
            <person name="Jorgensen S.L."/>
            <person name="Zaremba-Niedzwiedzka K."/>
            <person name="Martijn J."/>
            <person name="Lind A.E."/>
            <person name="van Eijk R."/>
            <person name="Schleper C."/>
            <person name="Guy L."/>
            <person name="Ettema T.J."/>
        </authorList>
    </citation>
    <scope>NUCLEOTIDE SEQUENCE</scope>
</reference>